<protein>
    <submittedName>
        <fullName evidence="3">TNT domain-containing protein</fullName>
    </submittedName>
</protein>
<evidence type="ECO:0000259" key="2">
    <source>
        <dbReference type="Pfam" id="PF14021"/>
    </source>
</evidence>
<dbReference type="Proteomes" id="UP000666915">
    <property type="component" value="Unassembled WGS sequence"/>
</dbReference>
<gene>
    <name evidence="3" type="ORF">J4557_44795</name>
</gene>
<feature type="signal peptide" evidence="1">
    <location>
        <begin position="1"/>
        <end position="26"/>
    </location>
</feature>
<dbReference type="InterPro" id="IPR053024">
    <property type="entry name" value="Fungal_surface_NADase"/>
</dbReference>
<dbReference type="InterPro" id="IPR025331">
    <property type="entry name" value="TNT"/>
</dbReference>
<evidence type="ECO:0000313" key="3">
    <source>
        <dbReference type="EMBL" id="MBO2444658.1"/>
    </source>
</evidence>
<organism evidence="3 4">
    <name type="scientific">Actinomadura nitritigenes</name>
    <dbReference type="NCBI Taxonomy" id="134602"/>
    <lineage>
        <taxon>Bacteria</taxon>
        <taxon>Bacillati</taxon>
        <taxon>Actinomycetota</taxon>
        <taxon>Actinomycetes</taxon>
        <taxon>Streptosporangiales</taxon>
        <taxon>Thermomonosporaceae</taxon>
        <taxon>Actinomadura</taxon>
    </lineage>
</organism>
<dbReference type="Pfam" id="PF14021">
    <property type="entry name" value="TNT"/>
    <property type="match status" value="1"/>
</dbReference>
<feature type="chain" id="PRO_5046704606" evidence="1">
    <location>
        <begin position="27"/>
        <end position="275"/>
    </location>
</feature>
<sequence length="275" mass="29857">MRVLRCGAASAVFAGITLTLTGTAVAAGPSGTAPPGGPCAVSRTGSAADVLDRAVACSGQAARPQAPPRNAEGVEAAVRTAVSAQKKVCGPPYVHGDPRLGPRYLPRTGYFGYLLRGYDRYGRLTPSQFLYQYWDLTKLPKPGWRYPPDDGFVHQLKDINSRPLRFKVRLDVGQYIDRFGLESGKFLSPGGASFGSRALPPDNLNTNPEDPKHLCNYHLYSVTRKFSVDAGPAQPAFQQPGQGLQYVLVSRYVKKAPNPLSAKWLADHGYLRRIN</sequence>
<keyword evidence="4" id="KW-1185">Reference proteome</keyword>
<dbReference type="PANTHER" id="PTHR42059">
    <property type="entry name" value="TNT DOMAIN-CONTAINING PROTEIN"/>
    <property type="match status" value="1"/>
</dbReference>
<evidence type="ECO:0000313" key="4">
    <source>
        <dbReference type="Proteomes" id="UP000666915"/>
    </source>
</evidence>
<feature type="domain" description="TNT" evidence="2">
    <location>
        <begin position="170"/>
        <end position="274"/>
    </location>
</feature>
<dbReference type="EMBL" id="JAGEOK010000050">
    <property type="protein sequence ID" value="MBO2444658.1"/>
    <property type="molecule type" value="Genomic_DNA"/>
</dbReference>
<evidence type="ECO:0000256" key="1">
    <source>
        <dbReference type="SAM" id="SignalP"/>
    </source>
</evidence>
<proteinExistence type="predicted"/>
<reference evidence="3 4" key="1">
    <citation type="submission" date="2021-03" db="EMBL/GenBank/DDBJ databases">
        <authorList>
            <person name="Kanchanasin P."/>
            <person name="Saeng-In P."/>
            <person name="Phongsopitanun W."/>
            <person name="Yuki M."/>
            <person name="Kudo T."/>
            <person name="Ohkuma M."/>
            <person name="Tanasupawat S."/>
        </authorList>
    </citation>
    <scope>NUCLEOTIDE SEQUENCE [LARGE SCALE GENOMIC DNA]</scope>
    <source>
        <strain evidence="3 4">L46</strain>
    </source>
</reference>
<name>A0ABS3REL2_9ACTN</name>
<dbReference type="PANTHER" id="PTHR42059:SF1">
    <property type="entry name" value="TNT DOMAIN-CONTAINING PROTEIN"/>
    <property type="match status" value="1"/>
</dbReference>
<comment type="caution">
    <text evidence="3">The sequence shown here is derived from an EMBL/GenBank/DDBJ whole genome shotgun (WGS) entry which is preliminary data.</text>
</comment>
<keyword evidence="1" id="KW-0732">Signal</keyword>
<accession>A0ABS3REL2</accession>
<dbReference type="RefSeq" id="WP_208273295.1">
    <property type="nucleotide sequence ID" value="NZ_BAAAGM010000006.1"/>
</dbReference>